<dbReference type="EMBL" id="JACJSI010000064">
    <property type="protein sequence ID" value="MBD2532618.1"/>
    <property type="molecule type" value="Genomic_DNA"/>
</dbReference>
<keyword evidence="1" id="KW-0732">Signal</keyword>
<evidence type="ECO:0000313" key="3">
    <source>
        <dbReference type="Proteomes" id="UP000623440"/>
    </source>
</evidence>
<protein>
    <recommendedName>
        <fullName evidence="4">PEP-CTERM sorting domain-containing protein</fullName>
    </recommendedName>
</protein>
<dbReference type="Proteomes" id="UP000623440">
    <property type="component" value="Unassembled WGS sequence"/>
</dbReference>
<gene>
    <name evidence="2" type="ORF">H6G97_24740</name>
</gene>
<evidence type="ECO:0008006" key="4">
    <source>
        <dbReference type="Google" id="ProtNLM"/>
    </source>
</evidence>
<name>A0ABR8DW83_9NOSO</name>
<feature type="signal peptide" evidence="1">
    <location>
        <begin position="1"/>
        <end position="32"/>
    </location>
</feature>
<feature type="chain" id="PRO_5045164790" description="PEP-CTERM sorting domain-containing protein" evidence="1">
    <location>
        <begin position="33"/>
        <end position="210"/>
    </location>
</feature>
<proteinExistence type="predicted"/>
<keyword evidence="3" id="KW-1185">Reference proteome</keyword>
<comment type="caution">
    <text evidence="2">The sequence shown here is derived from an EMBL/GenBank/DDBJ whole genome shotgun (WGS) entry which is preliminary data.</text>
</comment>
<organism evidence="2 3">
    <name type="scientific">Nostoc flagelliforme FACHB-838</name>
    <dbReference type="NCBI Taxonomy" id="2692904"/>
    <lineage>
        <taxon>Bacteria</taxon>
        <taxon>Bacillati</taxon>
        <taxon>Cyanobacteriota</taxon>
        <taxon>Cyanophyceae</taxon>
        <taxon>Nostocales</taxon>
        <taxon>Nostocaceae</taxon>
        <taxon>Nostoc</taxon>
    </lineage>
</organism>
<evidence type="ECO:0000313" key="2">
    <source>
        <dbReference type="EMBL" id="MBD2532618.1"/>
    </source>
</evidence>
<accession>A0ABR8DW83</accession>
<reference evidence="2 3" key="1">
    <citation type="journal article" date="2020" name="ISME J.">
        <title>Comparative genomics reveals insights into cyanobacterial evolution and habitat adaptation.</title>
        <authorList>
            <person name="Chen M.Y."/>
            <person name="Teng W.K."/>
            <person name="Zhao L."/>
            <person name="Hu C.X."/>
            <person name="Zhou Y.K."/>
            <person name="Han B.P."/>
            <person name="Song L.R."/>
            <person name="Shu W.S."/>
        </authorList>
    </citation>
    <scope>NUCLEOTIDE SEQUENCE [LARGE SCALE GENOMIC DNA]</scope>
    <source>
        <strain evidence="2 3">FACHB-838</strain>
    </source>
</reference>
<sequence>MTHLFTKTVISLVATTGLVLAIAITDHGIAHAAEFNFNWKGDTGYSAQGSFNYDTTTAANVISEAGLGATKNLQSLTISFFDPLSNLINSFTPVLSGVSNYSYLRFNFDSTKEQIFGPFDVGKDDELPGDTWLNNNLALINEGFSDEVLTKEFGFNSRNAAGTKQILDLSNNSVQVSKVSEGSIIIGLLTLSSLGFTLKQKKASTALRNS</sequence>
<dbReference type="RefSeq" id="WP_190943238.1">
    <property type="nucleotide sequence ID" value="NZ_JACJSI010000064.1"/>
</dbReference>
<evidence type="ECO:0000256" key="1">
    <source>
        <dbReference type="SAM" id="SignalP"/>
    </source>
</evidence>